<sequence length="613" mass="68612">MAVEPLPRPHNITVDVSGWCDNETDTAVAGIVAWEYPAELRRPEWFEIRVGEVLIRAVNLRSVDVFKYKQPIRVDADSTKTQYEYNLTGMKTDCKYKIQVYAVDQHICDGDKVETLISSESICGVIFAAGSKEGDADDNVWLRIALPIIVIFVVAILLLVFLICRQQEKRKQMKHSLPHDSSTFSGSTERTLLSGVGSPVSVNKLELNVLYVEQEIEEAIAQGRADEYEFSYARIKFDQVIGEGAFGQVYVGTAYAIAGVPGQTIVAIKKLRSRATEAEKHDFLSEIAMMKHVGAHKNIVTMLGCVTIQEPYCMVMEYVPYGDLLKYLRNLRRTYEKKTGRRIATHQAELPSPPHSPLSIGSHTQPATNTGTTNLTDSSSEDTDLIKFSIATDGSMTSSKRKDQRRDFGDIESVLDAKELQSFALQIAEGMEHLASKGVTHRDLAGRNVLVGAGKLLKISDFGLSREGIYVKTSGGRIPLRWLSVEAMRDNIYTTESDVWAFGVVLWEICTLGGFPYPTVSDRDLLSYLLRGNRLEKPHNCDEKIYQIMLQCWAHESAKRPSFSELCETLEAMNKEDHTYVNIDPRTTAPLPPTAGSYRELLFQNPDIEHEAV</sequence>
<name>A0ABM1DWN2_PRICU</name>
<keyword evidence="5" id="KW-0812">Transmembrane</keyword>
<gene>
    <name evidence="8" type="primary">LOC106806789</name>
</gene>
<dbReference type="PANTHER" id="PTHR24416">
    <property type="entry name" value="TYROSINE-PROTEIN KINASE RECEPTOR"/>
    <property type="match status" value="1"/>
</dbReference>
<dbReference type="Gene3D" id="1.10.510.10">
    <property type="entry name" value="Transferase(Phosphotransferase) domain 1"/>
    <property type="match status" value="1"/>
</dbReference>
<keyword evidence="5" id="KW-0472">Membrane</keyword>
<dbReference type="CDD" id="cd00192">
    <property type="entry name" value="PTKc"/>
    <property type="match status" value="1"/>
</dbReference>
<feature type="domain" description="Protein kinase" evidence="6">
    <location>
        <begin position="235"/>
        <end position="581"/>
    </location>
</feature>
<dbReference type="Proteomes" id="UP000695022">
    <property type="component" value="Unplaced"/>
</dbReference>
<dbReference type="PANTHER" id="PTHR24416:SF594">
    <property type="entry name" value="PROTEIN KINASE DOMAIN-CONTAINING PROTEIN"/>
    <property type="match status" value="1"/>
</dbReference>
<accession>A0ABM1DWN2</accession>
<dbReference type="GeneID" id="106806789"/>
<dbReference type="PROSITE" id="PS50011">
    <property type="entry name" value="PROTEIN_KINASE_DOM"/>
    <property type="match status" value="1"/>
</dbReference>
<evidence type="ECO:0000313" key="8">
    <source>
        <dbReference type="RefSeq" id="XP_014664353.1"/>
    </source>
</evidence>
<comment type="catalytic activity">
    <reaction evidence="2">
        <text>L-tyrosyl-[protein] + ATP = O-phospho-L-tyrosyl-[protein] + ADP + H(+)</text>
        <dbReference type="Rhea" id="RHEA:10596"/>
        <dbReference type="Rhea" id="RHEA-COMP:10136"/>
        <dbReference type="Rhea" id="RHEA-COMP:20101"/>
        <dbReference type="ChEBI" id="CHEBI:15378"/>
        <dbReference type="ChEBI" id="CHEBI:30616"/>
        <dbReference type="ChEBI" id="CHEBI:46858"/>
        <dbReference type="ChEBI" id="CHEBI:61978"/>
        <dbReference type="ChEBI" id="CHEBI:456216"/>
        <dbReference type="EC" id="2.7.10.1"/>
    </reaction>
</comment>
<evidence type="ECO:0000256" key="1">
    <source>
        <dbReference type="ARBA" id="ARBA00004167"/>
    </source>
</evidence>
<keyword evidence="5" id="KW-1133">Transmembrane helix</keyword>
<organism evidence="7 8">
    <name type="scientific">Priapulus caudatus</name>
    <name type="common">Priapulid worm</name>
    <dbReference type="NCBI Taxonomy" id="37621"/>
    <lineage>
        <taxon>Eukaryota</taxon>
        <taxon>Metazoa</taxon>
        <taxon>Ecdysozoa</taxon>
        <taxon>Scalidophora</taxon>
        <taxon>Priapulida</taxon>
        <taxon>Priapulimorpha</taxon>
        <taxon>Priapulimorphida</taxon>
        <taxon>Priapulidae</taxon>
        <taxon>Priapulus</taxon>
    </lineage>
</organism>
<keyword evidence="3" id="KW-0547">Nucleotide-binding</keyword>
<comment type="subcellular location">
    <subcellularLocation>
        <location evidence="1">Membrane</location>
        <topology evidence="1">Single-pass membrane protein</topology>
    </subcellularLocation>
</comment>
<proteinExistence type="predicted"/>
<dbReference type="SMART" id="SM00219">
    <property type="entry name" value="TyrKc"/>
    <property type="match status" value="1"/>
</dbReference>
<protein>
    <submittedName>
        <fullName evidence="8">Proto-oncogene tyrosine-protein kinase receptor Ret-like</fullName>
    </submittedName>
</protein>
<dbReference type="InterPro" id="IPR008266">
    <property type="entry name" value="Tyr_kinase_AS"/>
</dbReference>
<dbReference type="Gene3D" id="3.30.200.20">
    <property type="entry name" value="Phosphorylase Kinase, domain 1"/>
    <property type="match status" value="1"/>
</dbReference>
<dbReference type="PROSITE" id="PS00109">
    <property type="entry name" value="PROTEIN_KINASE_TYR"/>
    <property type="match status" value="1"/>
</dbReference>
<feature type="region of interest" description="Disordered" evidence="4">
    <location>
        <begin position="339"/>
        <end position="380"/>
    </location>
</feature>
<keyword evidence="7" id="KW-1185">Reference proteome</keyword>
<dbReference type="InterPro" id="IPR017441">
    <property type="entry name" value="Protein_kinase_ATP_BS"/>
</dbReference>
<dbReference type="PROSITE" id="PS00107">
    <property type="entry name" value="PROTEIN_KINASE_ATP"/>
    <property type="match status" value="1"/>
</dbReference>
<evidence type="ECO:0000313" key="7">
    <source>
        <dbReference type="Proteomes" id="UP000695022"/>
    </source>
</evidence>
<keyword evidence="3" id="KW-0067">ATP-binding</keyword>
<evidence type="ECO:0000256" key="3">
    <source>
        <dbReference type="PROSITE-ProRule" id="PRU10141"/>
    </source>
</evidence>
<dbReference type="InterPro" id="IPR011009">
    <property type="entry name" value="Kinase-like_dom_sf"/>
</dbReference>
<dbReference type="InterPro" id="IPR001245">
    <property type="entry name" value="Ser-Thr/Tyr_kinase_cat_dom"/>
</dbReference>
<evidence type="ECO:0000256" key="2">
    <source>
        <dbReference type="ARBA" id="ARBA00051243"/>
    </source>
</evidence>
<reference evidence="8" key="1">
    <citation type="submission" date="2025-08" db="UniProtKB">
        <authorList>
            <consortium name="RefSeq"/>
        </authorList>
    </citation>
    <scope>IDENTIFICATION</scope>
</reference>
<dbReference type="Pfam" id="PF07714">
    <property type="entry name" value="PK_Tyr_Ser-Thr"/>
    <property type="match status" value="1"/>
</dbReference>
<feature type="transmembrane region" description="Helical" evidence="5">
    <location>
        <begin position="140"/>
        <end position="164"/>
    </location>
</feature>
<evidence type="ECO:0000256" key="5">
    <source>
        <dbReference type="SAM" id="Phobius"/>
    </source>
</evidence>
<feature type="binding site" evidence="3">
    <location>
        <position position="270"/>
    </location>
    <ligand>
        <name>ATP</name>
        <dbReference type="ChEBI" id="CHEBI:30616"/>
    </ligand>
</feature>
<dbReference type="InterPro" id="IPR050122">
    <property type="entry name" value="RTK"/>
</dbReference>
<dbReference type="RefSeq" id="XP_014664353.1">
    <property type="nucleotide sequence ID" value="XM_014808867.1"/>
</dbReference>
<feature type="compositionally biased region" description="Polar residues" evidence="4">
    <location>
        <begin position="359"/>
        <end position="378"/>
    </location>
</feature>
<dbReference type="InterPro" id="IPR020635">
    <property type="entry name" value="Tyr_kinase_cat_dom"/>
</dbReference>
<evidence type="ECO:0000259" key="6">
    <source>
        <dbReference type="PROSITE" id="PS50011"/>
    </source>
</evidence>
<dbReference type="SUPFAM" id="SSF56112">
    <property type="entry name" value="Protein kinase-like (PK-like)"/>
    <property type="match status" value="1"/>
</dbReference>
<dbReference type="InterPro" id="IPR000719">
    <property type="entry name" value="Prot_kinase_dom"/>
</dbReference>
<evidence type="ECO:0000256" key="4">
    <source>
        <dbReference type="SAM" id="MobiDB-lite"/>
    </source>
</evidence>